<reference evidence="8 9" key="1">
    <citation type="submission" date="2021-03" db="EMBL/GenBank/DDBJ databases">
        <title>Genomic Encyclopedia of Type Strains, Phase IV (KMG-IV): sequencing the most valuable type-strain genomes for metagenomic binning, comparative biology and taxonomic classification.</title>
        <authorList>
            <person name="Goeker M."/>
        </authorList>
    </citation>
    <scope>NUCLEOTIDE SEQUENCE [LARGE SCALE GENOMIC DNA]</scope>
    <source>
        <strain evidence="8 9">DSM 28650</strain>
    </source>
</reference>
<dbReference type="InterPro" id="IPR004568">
    <property type="entry name" value="Ppantetheine-prot_Trfase_dom"/>
</dbReference>
<comment type="cofactor">
    <cofactor evidence="1">
        <name>Mg(2+)</name>
        <dbReference type="ChEBI" id="CHEBI:18420"/>
    </cofactor>
</comment>
<feature type="domain" description="4'-phosphopantetheinyl transferase" evidence="6">
    <location>
        <begin position="102"/>
        <end position="205"/>
    </location>
</feature>
<dbReference type="EMBL" id="JAGGLL010000013">
    <property type="protein sequence ID" value="MBP2022158.1"/>
    <property type="molecule type" value="Genomic_DNA"/>
</dbReference>
<dbReference type="RefSeq" id="WP_021282055.1">
    <property type="nucleotide sequence ID" value="NZ_JAGGLL010000013.1"/>
</dbReference>
<keyword evidence="4" id="KW-0479">Metal-binding</keyword>
<evidence type="ECO:0000256" key="2">
    <source>
        <dbReference type="ARBA" id="ARBA00010990"/>
    </source>
</evidence>
<accession>A0ABS4K309</accession>
<dbReference type="GO" id="GO:0016740">
    <property type="term" value="F:transferase activity"/>
    <property type="evidence" value="ECO:0007669"/>
    <property type="project" value="UniProtKB-KW"/>
</dbReference>
<dbReference type="InterPro" id="IPR037143">
    <property type="entry name" value="4-PPantetheinyl_Trfase_dom_sf"/>
</dbReference>
<dbReference type="Gene3D" id="3.90.470.20">
    <property type="entry name" value="4'-phosphopantetheinyl transferase domain"/>
    <property type="match status" value="2"/>
</dbReference>
<evidence type="ECO:0000313" key="8">
    <source>
        <dbReference type="EMBL" id="MBP2022158.1"/>
    </source>
</evidence>
<sequence>MRVYVTKIKEVSEEILEDLTRFISKEKKSKLQKLKHREDKLRSLVGEILVRYIIAENISIKNGDMIFETNIYGKPFLRDYSDFHFNISHSGDYVLCAIDSKPIGIDIEKVVPIEYETIASNFFTVKEINYIKREDFKNQINKFYEIWTIKESYVKAYGQGLNMCIKDFSVDYNNQEQATVIREEQYDECNIKSLNLEASYKVAICSFNPINFKHVTFIDVENLICNFIYT</sequence>
<protein>
    <submittedName>
        <fullName evidence="8">4'-phosphopantetheinyl transferase</fullName>
        <ecNumber evidence="8">2.7.8.-</ecNumber>
    </submittedName>
</protein>
<dbReference type="PANTHER" id="PTHR12215:SF10">
    <property type="entry name" value="L-AMINOADIPATE-SEMIALDEHYDE DEHYDROGENASE-PHOSPHOPANTETHEINYL TRANSFERASE"/>
    <property type="match status" value="1"/>
</dbReference>
<evidence type="ECO:0000256" key="4">
    <source>
        <dbReference type="ARBA" id="ARBA00022723"/>
    </source>
</evidence>
<dbReference type="PANTHER" id="PTHR12215">
    <property type="entry name" value="PHOSPHOPANTETHEINE TRANSFERASE"/>
    <property type="match status" value="1"/>
</dbReference>
<dbReference type="InterPro" id="IPR050559">
    <property type="entry name" value="P-Pant_transferase_sf"/>
</dbReference>
<gene>
    <name evidence="8" type="ORF">J2Z44_001959</name>
</gene>
<feature type="domain" description="4'-phosphopantetheinyl transferase N-terminal" evidence="7">
    <location>
        <begin position="15"/>
        <end position="97"/>
    </location>
</feature>
<name>A0ABS4K309_9CLOT</name>
<evidence type="ECO:0000259" key="6">
    <source>
        <dbReference type="Pfam" id="PF01648"/>
    </source>
</evidence>
<organism evidence="8 9">
    <name type="scientific">Clostridium punense</name>
    <dbReference type="NCBI Taxonomy" id="1054297"/>
    <lineage>
        <taxon>Bacteria</taxon>
        <taxon>Bacillati</taxon>
        <taxon>Bacillota</taxon>
        <taxon>Clostridia</taxon>
        <taxon>Eubacteriales</taxon>
        <taxon>Clostridiaceae</taxon>
        <taxon>Clostridium</taxon>
    </lineage>
</organism>
<evidence type="ECO:0000259" key="7">
    <source>
        <dbReference type="Pfam" id="PF22624"/>
    </source>
</evidence>
<evidence type="ECO:0000313" key="9">
    <source>
        <dbReference type="Proteomes" id="UP001519308"/>
    </source>
</evidence>
<keyword evidence="3 8" id="KW-0808">Transferase</keyword>
<keyword evidence="5" id="KW-0460">Magnesium</keyword>
<dbReference type="InterPro" id="IPR055066">
    <property type="entry name" value="AASDHPPT_N"/>
</dbReference>
<comment type="caution">
    <text evidence="8">The sequence shown here is derived from an EMBL/GenBank/DDBJ whole genome shotgun (WGS) entry which is preliminary data.</text>
</comment>
<evidence type="ECO:0000256" key="1">
    <source>
        <dbReference type="ARBA" id="ARBA00001946"/>
    </source>
</evidence>
<evidence type="ECO:0000256" key="3">
    <source>
        <dbReference type="ARBA" id="ARBA00022679"/>
    </source>
</evidence>
<comment type="similarity">
    <text evidence="2">Belongs to the P-Pant transferase superfamily. Gsp/Sfp/HetI/AcpT family.</text>
</comment>
<dbReference type="InterPro" id="IPR008278">
    <property type="entry name" value="4-PPantetheinyl_Trfase_dom"/>
</dbReference>
<dbReference type="Pfam" id="PF22624">
    <property type="entry name" value="AASDHPPT_N"/>
    <property type="match status" value="1"/>
</dbReference>
<keyword evidence="9" id="KW-1185">Reference proteome</keyword>
<dbReference type="SUPFAM" id="SSF56214">
    <property type="entry name" value="4'-phosphopantetheinyl transferase"/>
    <property type="match status" value="2"/>
</dbReference>
<evidence type="ECO:0000256" key="5">
    <source>
        <dbReference type="ARBA" id="ARBA00022842"/>
    </source>
</evidence>
<proteinExistence type="inferred from homology"/>
<dbReference type="EC" id="2.7.8.-" evidence="8"/>
<dbReference type="Proteomes" id="UP001519308">
    <property type="component" value="Unassembled WGS sequence"/>
</dbReference>
<dbReference type="NCBIfam" id="TIGR00556">
    <property type="entry name" value="pantethn_trn"/>
    <property type="match status" value="1"/>
</dbReference>
<dbReference type="Pfam" id="PF01648">
    <property type="entry name" value="ACPS"/>
    <property type="match status" value="1"/>
</dbReference>